<name>A0A0M3I961_ASCLU</name>
<organism evidence="1 2">
    <name type="scientific">Ascaris lumbricoides</name>
    <name type="common">Giant roundworm</name>
    <dbReference type="NCBI Taxonomy" id="6252"/>
    <lineage>
        <taxon>Eukaryota</taxon>
        <taxon>Metazoa</taxon>
        <taxon>Ecdysozoa</taxon>
        <taxon>Nematoda</taxon>
        <taxon>Chromadorea</taxon>
        <taxon>Rhabditida</taxon>
        <taxon>Spirurina</taxon>
        <taxon>Ascaridomorpha</taxon>
        <taxon>Ascaridoidea</taxon>
        <taxon>Ascarididae</taxon>
        <taxon>Ascaris</taxon>
    </lineage>
</organism>
<reference evidence="2" key="1">
    <citation type="submission" date="2017-02" db="UniProtKB">
        <authorList>
            <consortium name="WormBaseParasite"/>
        </authorList>
    </citation>
    <scope>IDENTIFICATION</scope>
</reference>
<sequence length="303" mass="34011">MAALSIVDLAFRDPVDSSKVAIKRRMLNPDREEIYVTELQLAVPANITATNPFDTSQLRPDYAKIEVGARPLIAPPFAVGSLRPDADAQSDVLVIGLGGSQVNNYLHYKFPKMNITIAELEATVVEMARKYFGLQEDKTQRVFVINGLHLLQKAAKEGRKFDAIYIDACPTRYPYDVEIMCPVPIFLEDNNIELIRSVLKKTGSLVVKLLLFSLDVEEKAEKLADTYRKHFANCAILDMLAPQNRVMVCGREDVPKERYEVAALEANTTKFYKSVGLMDEECCHYGLNECCIIYHKKATATAQ</sequence>
<keyword evidence="1" id="KW-1185">Reference proteome</keyword>
<dbReference type="AlphaFoldDB" id="A0A0M3I961"/>
<proteinExistence type="predicted"/>
<protein>
    <submittedName>
        <fullName evidence="2">PABS domain-containing protein</fullName>
    </submittedName>
</protein>
<dbReference type="WBParaSite" id="ALUE_0001395501-mRNA-1">
    <property type="protein sequence ID" value="ALUE_0001395501-mRNA-1"/>
    <property type="gene ID" value="ALUE_0001395501"/>
</dbReference>
<accession>A0A0M3I961</accession>
<evidence type="ECO:0000313" key="1">
    <source>
        <dbReference type="Proteomes" id="UP000036681"/>
    </source>
</evidence>
<dbReference type="Proteomes" id="UP000036681">
    <property type="component" value="Unplaced"/>
</dbReference>
<dbReference type="Gene3D" id="3.40.50.150">
    <property type="entry name" value="Vaccinia Virus protein VP39"/>
    <property type="match status" value="1"/>
</dbReference>
<evidence type="ECO:0000313" key="2">
    <source>
        <dbReference type="WBParaSite" id="ALUE_0001395501-mRNA-1"/>
    </source>
</evidence>
<dbReference type="SUPFAM" id="SSF53335">
    <property type="entry name" value="S-adenosyl-L-methionine-dependent methyltransferases"/>
    <property type="match status" value="1"/>
</dbReference>
<dbReference type="InterPro" id="IPR029063">
    <property type="entry name" value="SAM-dependent_MTases_sf"/>
</dbReference>